<dbReference type="VEuPathDB" id="AmoebaDB:EHI5A_111270"/>
<dbReference type="VEuPathDB" id="AmoebaDB:EHI7A_071740"/>
<dbReference type="PANTHER" id="PTHR23142">
    <property type="entry name" value="PRE-MRNA-SPLICING FACTOR 38A-RELATED"/>
    <property type="match status" value="1"/>
</dbReference>
<dbReference type="GO" id="GO:0000398">
    <property type="term" value="P:mRNA splicing, via spliceosome"/>
    <property type="evidence" value="ECO:0007669"/>
    <property type="project" value="UniProtKB-UniRule"/>
</dbReference>
<accession>A0A5K1V7X9</accession>
<comment type="function">
    <text evidence="7">Required for pre-mRNA splicing.</text>
</comment>
<proteinExistence type="inferred from homology"/>
<dbReference type="VEuPathDB" id="AmoebaDB:KM1_133580"/>
<dbReference type="OMA" id="GEHFKYL"/>
<dbReference type="Proteomes" id="UP000078387">
    <property type="component" value="Unassembled WGS sequence"/>
</dbReference>
<keyword evidence="6 7" id="KW-0539">Nucleus</keyword>
<evidence type="ECO:0000256" key="7">
    <source>
        <dbReference type="RuleBase" id="RU367025"/>
    </source>
</evidence>
<sequence>MSGPERRLETILRNKIYNCEYWKQQCFTLTSETILDEIVKLHDFGGTYGVLKKPTKFIVLIMKLLMLRPDKSIIYEYIMNEEFKYVRVIGAFYLRLIGSSKECYQFIEPLYYDYRPLKYRIDSKHYEIITIDQFAWNLLHLDYYCDITLPIITPRPVIESHGILTPRLSLIKQHYSKEEFNELMKTVDVQ</sequence>
<organism evidence="8 9">
    <name type="scientific">Entamoeba histolytica</name>
    <dbReference type="NCBI Taxonomy" id="5759"/>
    <lineage>
        <taxon>Eukaryota</taxon>
        <taxon>Amoebozoa</taxon>
        <taxon>Evosea</taxon>
        <taxon>Archamoebae</taxon>
        <taxon>Mastigamoebida</taxon>
        <taxon>Entamoebidae</taxon>
        <taxon>Entamoeba</taxon>
    </lineage>
</organism>
<comment type="caution">
    <text evidence="8">The sequence shown here is derived from an EMBL/GenBank/DDBJ whole genome shotgun (WGS) entry which is preliminary data.</text>
</comment>
<evidence type="ECO:0000256" key="5">
    <source>
        <dbReference type="ARBA" id="ARBA00023187"/>
    </source>
</evidence>
<evidence type="ECO:0000256" key="2">
    <source>
        <dbReference type="ARBA" id="ARBA00006164"/>
    </source>
</evidence>
<comment type="similarity">
    <text evidence="2 7">Belongs to the PRP38 family.</text>
</comment>
<keyword evidence="4 7" id="KW-0747">Spliceosome</keyword>
<protein>
    <recommendedName>
        <fullName evidence="7">Pre-mRNA-splicing factor 38</fullName>
    </recommendedName>
</protein>
<evidence type="ECO:0000256" key="6">
    <source>
        <dbReference type="ARBA" id="ARBA00023242"/>
    </source>
</evidence>
<dbReference type="InterPro" id="IPR005037">
    <property type="entry name" value="PRP38"/>
</dbReference>
<dbReference type="Pfam" id="PF03371">
    <property type="entry name" value="PRP38"/>
    <property type="match status" value="1"/>
</dbReference>
<dbReference type="GO" id="GO:0005681">
    <property type="term" value="C:spliceosomal complex"/>
    <property type="evidence" value="ECO:0007669"/>
    <property type="project" value="UniProtKB-KW"/>
</dbReference>
<evidence type="ECO:0000313" key="9">
    <source>
        <dbReference type="Proteomes" id="UP000078387"/>
    </source>
</evidence>
<keyword evidence="3 7" id="KW-0507">mRNA processing</keyword>
<evidence type="ECO:0000256" key="1">
    <source>
        <dbReference type="ARBA" id="ARBA00004123"/>
    </source>
</evidence>
<comment type="subcellular location">
    <subcellularLocation>
        <location evidence="1 7">Nucleus</location>
    </subcellularLocation>
</comment>
<evidence type="ECO:0000313" key="8">
    <source>
        <dbReference type="EMBL" id="GAT94181.1"/>
    </source>
</evidence>
<dbReference type="EMBL" id="BDEQ01000001">
    <property type="protein sequence ID" value="GAT94181.1"/>
    <property type="molecule type" value="Genomic_DNA"/>
</dbReference>
<reference evidence="8 9" key="1">
    <citation type="submission" date="2016-05" db="EMBL/GenBank/DDBJ databases">
        <title>First whole genome sequencing of Entamoeba histolytica HM1:IMSS-clone-6.</title>
        <authorList>
            <person name="Mukherjee Avik.K."/>
            <person name="Izumyama S."/>
            <person name="Nakada-Tsukui K."/>
            <person name="Nozaki T."/>
        </authorList>
    </citation>
    <scope>NUCLEOTIDE SEQUENCE [LARGE SCALE GENOMIC DNA]</scope>
    <source>
        <strain evidence="8 9">HM1:IMSS clone 6</strain>
    </source>
</reference>
<dbReference type="VEuPathDB" id="AmoebaDB:EHI8A_073230"/>
<evidence type="ECO:0000256" key="4">
    <source>
        <dbReference type="ARBA" id="ARBA00022728"/>
    </source>
</evidence>
<keyword evidence="5 7" id="KW-0508">mRNA splicing</keyword>
<dbReference type="VEuPathDB" id="AmoebaDB:EHI_000490"/>
<evidence type="ECO:0000256" key="3">
    <source>
        <dbReference type="ARBA" id="ARBA00022664"/>
    </source>
</evidence>
<name>A0A5K1V7X9_ENTHI</name>
<gene>
    <name evidence="8" type="ORF">CL6EHI_000490</name>
</gene>
<dbReference type="AlphaFoldDB" id="A0A5K1V7X9"/>